<comment type="similarity">
    <text evidence="10">Belongs to the G-protein coupled receptor 1 family.</text>
</comment>
<feature type="transmembrane region" description="Helical" evidence="11">
    <location>
        <begin position="54"/>
        <end position="75"/>
    </location>
</feature>
<sequence>MTMGTMNCSERTDVLAVSPRTSAAMFAAGVLGNVVALVLLEVRRRKQSASLFQVLVTAMVITDLLGTFSVSPLVITAYAQNRSLLGMSGTRAVCAHFGFSMTFFSLVTLALLLGMAVERWLAIGHPYLYERRVSMRCGYVLLPVVYLACALFCLAPLLDDCFGRYVQYCPGTWCFIDLSSRRPGHIAYKSVYASCLLIMIACTVLCNASVSYHLLLMHRRSKANRSSFRRFRGQRSLSITEEVEHLVLLGFMTIAFVICSLPLVIRVYMNSSDNAMDLKAMLLLSVNPIIDPWVYIILSPPVPRLLWGMVCKVFRSQSTREKILNTHTQTESWSSNPPIELQK</sequence>
<dbReference type="Gene3D" id="1.20.1070.10">
    <property type="entry name" value="Rhodopsin 7-helix transmembrane proteins"/>
    <property type="match status" value="1"/>
</dbReference>
<evidence type="ECO:0000256" key="11">
    <source>
        <dbReference type="SAM" id="Phobius"/>
    </source>
</evidence>
<dbReference type="EMBL" id="JAICCE010000001">
    <property type="protein sequence ID" value="KAG9283186.1"/>
    <property type="molecule type" value="Genomic_DNA"/>
</dbReference>
<evidence type="ECO:0000256" key="7">
    <source>
        <dbReference type="ARBA" id="ARBA00023170"/>
    </source>
</evidence>
<dbReference type="AlphaFoldDB" id="A0A8B9LGT0"/>
<feature type="domain" description="G-protein coupled receptors family 1 profile" evidence="12">
    <location>
        <begin position="32"/>
        <end position="295"/>
    </location>
</feature>
<organism evidence="14 15">
    <name type="scientific">Astyanax mexicanus</name>
    <name type="common">Blind cave fish</name>
    <name type="synonym">Astyanax fasciatus mexicanus</name>
    <dbReference type="NCBI Taxonomy" id="7994"/>
    <lineage>
        <taxon>Eukaryota</taxon>
        <taxon>Metazoa</taxon>
        <taxon>Chordata</taxon>
        <taxon>Craniata</taxon>
        <taxon>Vertebrata</taxon>
        <taxon>Euteleostomi</taxon>
        <taxon>Actinopterygii</taxon>
        <taxon>Neopterygii</taxon>
        <taxon>Teleostei</taxon>
        <taxon>Ostariophysi</taxon>
        <taxon>Characiformes</taxon>
        <taxon>Characoidei</taxon>
        <taxon>Acestrorhamphidae</taxon>
        <taxon>Acestrorhamphinae</taxon>
        <taxon>Astyanax</taxon>
    </lineage>
</organism>
<feature type="transmembrane region" description="Helical" evidence="11">
    <location>
        <begin position="95"/>
        <end position="117"/>
    </location>
</feature>
<evidence type="ECO:0000256" key="4">
    <source>
        <dbReference type="ARBA" id="ARBA00022989"/>
    </source>
</evidence>
<evidence type="ECO:0000256" key="5">
    <source>
        <dbReference type="ARBA" id="ARBA00023040"/>
    </source>
</evidence>
<comment type="subcellular location">
    <subcellularLocation>
        <location evidence="1">Cell membrane</location>
        <topology evidence="1">Multi-pass membrane protein</topology>
    </subcellularLocation>
</comment>
<evidence type="ECO:0000313" key="15">
    <source>
        <dbReference type="Proteomes" id="UP000694621"/>
    </source>
</evidence>
<dbReference type="CDD" id="cd15139">
    <property type="entry name" value="7tmA_PGE2_EP2"/>
    <property type="match status" value="1"/>
</dbReference>
<keyword evidence="4 11" id="KW-1133">Transmembrane helix</keyword>
<dbReference type="PROSITE" id="PS00237">
    <property type="entry name" value="G_PROTEIN_RECEP_F1_1"/>
    <property type="match status" value="1"/>
</dbReference>
<evidence type="ECO:0000313" key="14">
    <source>
        <dbReference type="Ensembl" id="ENSAMXP00005052085.1"/>
    </source>
</evidence>
<dbReference type="GO" id="GO:0071380">
    <property type="term" value="P:cellular response to prostaglandin E stimulus"/>
    <property type="evidence" value="ECO:0007669"/>
    <property type="project" value="TreeGrafter"/>
</dbReference>
<protein>
    <submittedName>
        <fullName evidence="14">Prostaglandin E receptor 2</fullName>
    </submittedName>
    <submittedName>
        <fullName evidence="13">Prostaglandin E2 receptor EP2 subtype-like</fullName>
    </submittedName>
</protein>
<feature type="transmembrane region" description="Helical" evidence="11">
    <location>
        <begin position="246"/>
        <end position="268"/>
    </location>
</feature>
<dbReference type="PRINTS" id="PR00856">
    <property type="entry name" value="PRSTNOIDIPR"/>
</dbReference>
<accession>A0A8B9LGT0</accession>
<dbReference type="GO" id="GO:0005886">
    <property type="term" value="C:plasma membrane"/>
    <property type="evidence" value="ECO:0007669"/>
    <property type="project" value="UniProtKB-SubCell"/>
</dbReference>
<dbReference type="InterPro" id="IPR017452">
    <property type="entry name" value="GPCR_Rhodpsn_7TM"/>
</dbReference>
<keyword evidence="3 10" id="KW-0812">Transmembrane</keyword>
<dbReference type="PRINTS" id="PR01788">
    <property type="entry name" value="PROSTANOIDR"/>
</dbReference>
<keyword evidence="6 11" id="KW-0472">Membrane</keyword>
<evidence type="ECO:0000256" key="10">
    <source>
        <dbReference type="RuleBase" id="RU000688"/>
    </source>
</evidence>
<dbReference type="Pfam" id="PF00001">
    <property type="entry name" value="7tm_1"/>
    <property type="match status" value="1"/>
</dbReference>
<feature type="transmembrane region" description="Helical" evidence="11">
    <location>
        <begin position="23"/>
        <end position="42"/>
    </location>
</feature>
<keyword evidence="8" id="KW-0325">Glycoprotein</keyword>
<dbReference type="GO" id="GO:0007189">
    <property type="term" value="P:adenylate cyclase-activating G protein-coupled receptor signaling pathway"/>
    <property type="evidence" value="ECO:0007669"/>
    <property type="project" value="TreeGrafter"/>
</dbReference>
<evidence type="ECO:0000259" key="12">
    <source>
        <dbReference type="PROSITE" id="PS50262"/>
    </source>
</evidence>
<dbReference type="PANTHER" id="PTHR11866">
    <property type="entry name" value="G-PROTEIN COUPLED RECEPTOR FAMILY 1 MEMBER"/>
    <property type="match status" value="1"/>
</dbReference>
<dbReference type="GO" id="GO:0004957">
    <property type="term" value="F:prostaglandin E receptor activity"/>
    <property type="evidence" value="ECO:0007669"/>
    <property type="project" value="TreeGrafter"/>
</dbReference>
<keyword evidence="9 10" id="KW-0807">Transducer</keyword>
<keyword evidence="5 10" id="KW-0297">G-protein coupled receptor</keyword>
<evidence type="ECO:0000256" key="1">
    <source>
        <dbReference type="ARBA" id="ARBA00004651"/>
    </source>
</evidence>
<dbReference type="GO" id="GO:0007204">
    <property type="term" value="P:positive regulation of cytosolic calcium ion concentration"/>
    <property type="evidence" value="ECO:0007669"/>
    <property type="project" value="TreeGrafter"/>
</dbReference>
<feature type="transmembrane region" description="Helical" evidence="11">
    <location>
        <begin position="191"/>
        <end position="215"/>
    </location>
</feature>
<dbReference type="InterPro" id="IPR000276">
    <property type="entry name" value="GPCR_Rhodpsn"/>
</dbReference>
<proteinExistence type="inferred from homology"/>
<dbReference type="KEGG" id="amex:103029411"/>
<dbReference type="PANTHER" id="PTHR11866:SF8">
    <property type="entry name" value="PROSTAGLANDIN E2 RECEPTOR EP2 SUBTYPE"/>
    <property type="match status" value="1"/>
</dbReference>
<keyword evidence="2" id="KW-1003">Cell membrane</keyword>
<dbReference type="InterPro" id="IPR000370">
    <property type="entry name" value="Prostglndn_IP_rcpt"/>
</dbReference>
<dbReference type="GO" id="GO:0006954">
    <property type="term" value="P:inflammatory response"/>
    <property type="evidence" value="ECO:0007669"/>
    <property type="project" value="TreeGrafter"/>
</dbReference>
<keyword evidence="7 10" id="KW-0675">Receptor</keyword>
<dbReference type="OrthoDB" id="5959154at2759"/>
<feature type="transmembrane region" description="Helical" evidence="11">
    <location>
        <begin position="138"/>
        <end position="158"/>
    </location>
</feature>
<name>A0A8B9LGT0_ASTMX</name>
<dbReference type="RefSeq" id="XP_007252992.2">
    <property type="nucleotide sequence ID" value="XM_007252930.3"/>
</dbReference>
<evidence type="ECO:0000256" key="2">
    <source>
        <dbReference type="ARBA" id="ARBA00022475"/>
    </source>
</evidence>
<gene>
    <name evidence="13" type="primary">PTGER2</name>
    <name evidence="13" type="ORF">AMEX_G1927</name>
</gene>
<dbReference type="InterPro" id="IPR008365">
    <property type="entry name" value="Prostanoid_rcpt"/>
</dbReference>
<dbReference type="PRINTS" id="PR00237">
    <property type="entry name" value="GPCRRHODOPSN"/>
</dbReference>
<evidence type="ECO:0000313" key="16">
    <source>
        <dbReference type="Proteomes" id="UP000752171"/>
    </source>
</evidence>
<dbReference type="Ensembl" id="ENSAMXT00005056370.1">
    <property type="protein sequence ID" value="ENSAMXP00005052085.1"/>
    <property type="gene ID" value="ENSAMXG00005023472.1"/>
</dbReference>
<dbReference type="PROSITE" id="PS50262">
    <property type="entry name" value="G_PROTEIN_RECEP_F1_2"/>
    <property type="match status" value="1"/>
</dbReference>
<evidence type="ECO:0000256" key="9">
    <source>
        <dbReference type="ARBA" id="ARBA00023224"/>
    </source>
</evidence>
<evidence type="ECO:0000256" key="6">
    <source>
        <dbReference type="ARBA" id="ARBA00023136"/>
    </source>
</evidence>
<dbReference type="Proteomes" id="UP000752171">
    <property type="component" value="Unassembled WGS sequence"/>
</dbReference>
<evidence type="ECO:0000256" key="3">
    <source>
        <dbReference type="ARBA" id="ARBA00022692"/>
    </source>
</evidence>
<evidence type="ECO:0000256" key="8">
    <source>
        <dbReference type="ARBA" id="ARBA00023180"/>
    </source>
</evidence>
<dbReference type="SUPFAM" id="SSF81321">
    <property type="entry name" value="Family A G protein-coupled receptor-like"/>
    <property type="match status" value="1"/>
</dbReference>
<reference evidence="14" key="2">
    <citation type="submission" date="2025-05" db="UniProtKB">
        <authorList>
            <consortium name="Ensembl"/>
        </authorList>
    </citation>
    <scope>IDENTIFICATION</scope>
</reference>
<dbReference type="Proteomes" id="UP000694621">
    <property type="component" value="Unplaced"/>
</dbReference>
<evidence type="ECO:0000313" key="13">
    <source>
        <dbReference type="EMBL" id="KAG9283186.1"/>
    </source>
</evidence>
<reference evidence="13 16" key="1">
    <citation type="submission" date="2021-07" db="EMBL/GenBank/DDBJ databases">
        <authorList>
            <person name="Imarazene B."/>
            <person name="Zahm M."/>
            <person name="Klopp C."/>
            <person name="Cabau C."/>
            <person name="Beille S."/>
            <person name="Jouanno E."/>
            <person name="Castinel A."/>
            <person name="Lluch J."/>
            <person name="Gil L."/>
            <person name="Kuchtly C."/>
            <person name="Lopez Roques C."/>
            <person name="Donnadieu C."/>
            <person name="Parrinello H."/>
            <person name="Journot L."/>
            <person name="Du K."/>
            <person name="Schartl M."/>
            <person name="Retaux S."/>
            <person name="Guiguen Y."/>
        </authorList>
    </citation>
    <scope>NUCLEOTIDE SEQUENCE [LARGE SCALE GENOMIC DNA]</scope>
    <source>
        <strain evidence="13">Pach_M1</strain>
        <tissue evidence="13">Testis</tissue>
    </source>
</reference>